<feature type="transmembrane region" description="Helical" evidence="9">
    <location>
        <begin position="162"/>
        <end position="182"/>
    </location>
</feature>
<gene>
    <name evidence="9" type="primary">secF</name>
    <name evidence="11" type="ORF">A2909_01185</name>
</gene>
<keyword evidence="6 9" id="KW-1133">Transmembrane helix</keyword>
<keyword evidence="7 9" id="KW-0811">Translocation</keyword>
<comment type="similarity">
    <text evidence="9">Belongs to the SecD/SecF family. SecF subfamily.</text>
</comment>
<feature type="transmembrane region" description="Helical" evidence="9">
    <location>
        <begin position="246"/>
        <end position="263"/>
    </location>
</feature>
<keyword evidence="2 9" id="KW-0813">Transport</keyword>
<evidence type="ECO:0000256" key="3">
    <source>
        <dbReference type="ARBA" id="ARBA00022475"/>
    </source>
</evidence>
<dbReference type="PANTHER" id="PTHR30081">
    <property type="entry name" value="PROTEIN-EXPORT MEMBRANE PROTEIN SEC"/>
    <property type="match status" value="1"/>
</dbReference>
<dbReference type="GO" id="GO:0005886">
    <property type="term" value="C:plasma membrane"/>
    <property type="evidence" value="ECO:0007669"/>
    <property type="project" value="UniProtKB-SubCell"/>
</dbReference>
<feature type="transmembrane region" description="Helical" evidence="9">
    <location>
        <begin position="269"/>
        <end position="296"/>
    </location>
</feature>
<dbReference type="InterPro" id="IPR022646">
    <property type="entry name" value="SecD/SecF_CS"/>
</dbReference>
<feature type="domain" description="Protein export membrane protein SecD/SecF C-terminal" evidence="10">
    <location>
        <begin position="107"/>
        <end position="298"/>
    </location>
</feature>
<proteinExistence type="inferred from homology"/>
<evidence type="ECO:0000256" key="9">
    <source>
        <dbReference type="HAMAP-Rule" id="MF_01464"/>
    </source>
</evidence>
<dbReference type="PRINTS" id="PR01755">
    <property type="entry name" value="SECFTRNLCASE"/>
</dbReference>
<evidence type="ECO:0000256" key="6">
    <source>
        <dbReference type="ARBA" id="ARBA00022989"/>
    </source>
</evidence>
<keyword evidence="5 9" id="KW-0653">Protein transport</keyword>
<dbReference type="Proteomes" id="UP000178302">
    <property type="component" value="Unassembled WGS sequence"/>
</dbReference>
<evidence type="ECO:0000256" key="4">
    <source>
        <dbReference type="ARBA" id="ARBA00022692"/>
    </source>
</evidence>
<comment type="caution">
    <text evidence="11">The sequence shown here is derived from an EMBL/GenBank/DDBJ whole genome shotgun (WGS) entry which is preliminary data.</text>
</comment>
<dbReference type="Gene3D" id="1.20.1640.10">
    <property type="entry name" value="Multidrug efflux transporter AcrB transmembrane domain"/>
    <property type="match status" value="1"/>
</dbReference>
<dbReference type="InterPro" id="IPR022645">
    <property type="entry name" value="SecD/SecF_bac"/>
</dbReference>
<dbReference type="EMBL" id="MHQZ01000010">
    <property type="protein sequence ID" value="OHA14413.1"/>
    <property type="molecule type" value="Genomic_DNA"/>
</dbReference>
<dbReference type="GO" id="GO:0015450">
    <property type="term" value="F:protein-transporting ATPase activity"/>
    <property type="evidence" value="ECO:0007669"/>
    <property type="project" value="InterPro"/>
</dbReference>
<dbReference type="GO" id="GO:0065002">
    <property type="term" value="P:intracellular protein transmembrane transport"/>
    <property type="evidence" value="ECO:0007669"/>
    <property type="project" value="UniProtKB-UniRule"/>
</dbReference>
<dbReference type="SUPFAM" id="SSF82866">
    <property type="entry name" value="Multidrug efflux transporter AcrB transmembrane domain"/>
    <property type="match status" value="1"/>
</dbReference>
<dbReference type="HAMAP" id="MF_01464_B">
    <property type="entry name" value="SecF_B"/>
    <property type="match status" value="1"/>
</dbReference>
<dbReference type="PANTHER" id="PTHR30081:SF8">
    <property type="entry name" value="PROTEIN TRANSLOCASE SUBUNIT SECF"/>
    <property type="match status" value="1"/>
</dbReference>
<keyword evidence="8 9" id="KW-0472">Membrane</keyword>
<evidence type="ECO:0000313" key="11">
    <source>
        <dbReference type="EMBL" id="OHA14413.1"/>
    </source>
</evidence>
<keyword evidence="3 9" id="KW-1003">Cell membrane</keyword>
<sequence length="310" mass="34430">MIRFSKITYFFSGILVLASIIAIALWGFNLGIDFTGGALLEVEFLGERPRLEEVKNALLNFDIGDIKIQPIGEKGFILRFKDIDEATHQQILFSLKNIRSDSGSSETALNAEEKRFNSIGPTIGRELQKRALVAVGAVIALIIIYIAWAFRHVSKPISSWKYGVVAVIALLHDVLIPTGVFAALGHFKGIEMDVLFITALLTILGFSVHDTIVVFDRTRENLKKHIGATFEETVDISVRETVIRSINTSLTVLFVLSALFIFGGETTKFFSLTLIIGIFFGTYSSIFLASPILVSWNNWSQRKGKRGKIT</sequence>
<comment type="function">
    <text evidence="9">Part of the Sec protein translocase complex. Interacts with the SecYEG preprotein conducting channel. SecDF uses the proton motive force (PMF) to complete protein translocation after the ATP-dependent function of SecA.</text>
</comment>
<feature type="transmembrane region" description="Helical" evidence="9">
    <location>
        <begin position="131"/>
        <end position="150"/>
    </location>
</feature>
<dbReference type="InterPro" id="IPR048634">
    <property type="entry name" value="SecD_SecF_C"/>
</dbReference>
<dbReference type="AlphaFoldDB" id="A0A1G2LS93"/>
<comment type="subcellular location">
    <subcellularLocation>
        <location evidence="1 9">Cell membrane</location>
        <topology evidence="1 9">Multi-pass membrane protein</topology>
    </subcellularLocation>
</comment>
<dbReference type="Pfam" id="PF02355">
    <property type="entry name" value="SecD_SecF_C"/>
    <property type="match status" value="1"/>
</dbReference>
<keyword evidence="4 9" id="KW-0812">Transmembrane</keyword>
<protein>
    <recommendedName>
        <fullName evidence="9">Protein-export membrane protein SecF</fullName>
    </recommendedName>
</protein>
<accession>A0A1G2LS93</accession>
<evidence type="ECO:0000256" key="7">
    <source>
        <dbReference type="ARBA" id="ARBA00023010"/>
    </source>
</evidence>
<comment type="subunit">
    <text evidence="9">Forms a complex with SecD. Part of the essential Sec protein translocation apparatus which comprises SecA, SecYEG and auxiliary proteins SecDF. Other proteins may also be involved.</text>
</comment>
<dbReference type="GO" id="GO:0006605">
    <property type="term" value="P:protein targeting"/>
    <property type="evidence" value="ECO:0007669"/>
    <property type="project" value="UniProtKB-UniRule"/>
</dbReference>
<dbReference type="InterPro" id="IPR005665">
    <property type="entry name" value="SecF_bac"/>
</dbReference>
<feature type="transmembrane region" description="Helical" evidence="9">
    <location>
        <begin position="194"/>
        <end position="215"/>
    </location>
</feature>
<evidence type="ECO:0000256" key="1">
    <source>
        <dbReference type="ARBA" id="ARBA00004651"/>
    </source>
</evidence>
<dbReference type="Pfam" id="PF07549">
    <property type="entry name" value="Sec_GG"/>
    <property type="match status" value="1"/>
</dbReference>
<evidence type="ECO:0000313" key="12">
    <source>
        <dbReference type="Proteomes" id="UP000178302"/>
    </source>
</evidence>
<name>A0A1G2LS93_9BACT</name>
<dbReference type="NCBIfam" id="TIGR00966">
    <property type="entry name" value="transloc_SecF"/>
    <property type="match status" value="1"/>
</dbReference>
<dbReference type="GO" id="GO:0043952">
    <property type="term" value="P:protein transport by the Sec complex"/>
    <property type="evidence" value="ECO:0007669"/>
    <property type="project" value="UniProtKB-UniRule"/>
</dbReference>
<evidence type="ECO:0000256" key="8">
    <source>
        <dbReference type="ARBA" id="ARBA00023136"/>
    </source>
</evidence>
<dbReference type="InterPro" id="IPR022813">
    <property type="entry name" value="SecD/SecF_arch_bac"/>
</dbReference>
<feature type="transmembrane region" description="Helical" evidence="9">
    <location>
        <begin position="7"/>
        <end position="28"/>
    </location>
</feature>
<evidence type="ECO:0000256" key="2">
    <source>
        <dbReference type="ARBA" id="ARBA00022448"/>
    </source>
</evidence>
<organism evidence="11 12">
    <name type="scientific">Candidatus Tagabacteria bacterium RIFCSPLOWO2_01_FULL_39_11</name>
    <dbReference type="NCBI Taxonomy" id="1802295"/>
    <lineage>
        <taxon>Bacteria</taxon>
        <taxon>Candidatus Tagaibacteriota</taxon>
    </lineage>
</organism>
<reference evidence="11 12" key="1">
    <citation type="journal article" date="2016" name="Nat. Commun.">
        <title>Thousands of microbial genomes shed light on interconnected biogeochemical processes in an aquifer system.</title>
        <authorList>
            <person name="Anantharaman K."/>
            <person name="Brown C.T."/>
            <person name="Hug L.A."/>
            <person name="Sharon I."/>
            <person name="Castelle C.J."/>
            <person name="Probst A.J."/>
            <person name="Thomas B.C."/>
            <person name="Singh A."/>
            <person name="Wilkins M.J."/>
            <person name="Karaoz U."/>
            <person name="Brodie E.L."/>
            <person name="Williams K.H."/>
            <person name="Hubbard S.S."/>
            <person name="Banfield J.F."/>
        </authorList>
    </citation>
    <scope>NUCLEOTIDE SEQUENCE [LARGE SCALE GENOMIC DNA]</scope>
</reference>
<evidence type="ECO:0000259" key="10">
    <source>
        <dbReference type="Pfam" id="PF02355"/>
    </source>
</evidence>
<evidence type="ECO:0000256" key="5">
    <source>
        <dbReference type="ARBA" id="ARBA00022927"/>
    </source>
</evidence>